<feature type="transmembrane region" description="Helical" evidence="1">
    <location>
        <begin position="153"/>
        <end position="173"/>
    </location>
</feature>
<evidence type="ECO:0000313" key="3">
    <source>
        <dbReference type="Proteomes" id="UP000555564"/>
    </source>
</evidence>
<accession>A0A7X0M7V9</accession>
<dbReference type="RefSeq" id="WP_184983929.1">
    <property type="nucleotide sequence ID" value="NZ_JACHIU010000001.1"/>
</dbReference>
<keyword evidence="1" id="KW-1133">Transmembrane helix</keyword>
<sequence length="569" mass="63221">MVRPQQRTAYTALHERVRHDAATRSLCAGVYVDRDFRDLVIRDVYCDVRHRVSPAYGYELIPVVRHAWWAWILETARYAVVLVVLTLGLFHAAPAVVMMLTGLALCHMARIAYRSSRVAIPLKVKALWHSWLRRARWNSDAAQAREHTRMVQIALSSCLGLLLVPLLVAWIAGMSLAEVVRQSAVLTLLCAAITAVSGAVRKVLLNRARGPVLDGVPGARLTVINDQERHPCVVYSRTRSVTEATEAVVRADPFDQPSMFFGAGRLVHRWMPPLVIRLLPKAGQPADGLWEDGAPFKAHELVDHLRARITDLRRIEGLASLRGLKVSDRLYVAEEDVAVGPREWLRGEPPTPEDINGIIDRHFTMFHHFLEIRVSDTGEVVTTVFLRVTVKGRALSLDFAACALTRTPVEYHLTDALTPDGARGVVRSALRGVQDLPRTIYETYRLVRVPVVLVRAARARNPRSRAARRGATVGPLLSIRQLKSATWQDSRLDQFTIQDHIKIIEQHLLKAAEDFLTEKGLDTSAFTSQATTIINSGVLNMGGKTEINQAAVGAGAEFRIDTRLGDGEG</sequence>
<protein>
    <submittedName>
        <fullName evidence="2">Uncharacterized protein</fullName>
    </submittedName>
</protein>
<feature type="transmembrane region" description="Helical" evidence="1">
    <location>
        <begin position="78"/>
        <end position="106"/>
    </location>
</feature>
<keyword evidence="1" id="KW-0472">Membrane</keyword>
<feature type="transmembrane region" description="Helical" evidence="1">
    <location>
        <begin position="179"/>
        <end position="200"/>
    </location>
</feature>
<evidence type="ECO:0000256" key="1">
    <source>
        <dbReference type="SAM" id="Phobius"/>
    </source>
</evidence>
<keyword evidence="1" id="KW-0812">Transmembrane</keyword>
<dbReference type="EMBL" id="JACHIU010000001">
    <property type="protein sequence ID" value="MBB6474965.1"/>
    <property type="molecule type" value="Genomic_DNA"/>
</dbReference>
<proteinExistence type="predicted"/>
<keyword evidence="3" id="KW-1185">Reference proteome</keyword>
<organism evidence="2 3">
    <name type="scientific">Sphaerisporangium rubeum</name>
    <dbReference type="NCBI Taxonomy" id="321317"/>
    <lineage>
        <taxon>Bacteria</taxon>
        <taxon>Bacillati</taxon>
        <taxon>Actinomycetota</taxon>
        <taxon>Actinomycetes</taxon>
        <taxon>Streptosporangiales</taxon>
        <taxon>Streptosporangiaceae</taxon>
        <taxon>Sphaerisporangium</taxon>
    </lineage>
</organism>
<reference evidence="2 3" key="1">
    <citation type="submission" date="2020-08" db="EMBL/GenBank/DDBJ databases">
        <title>Sequencing the genomes of 1000 actinobacteria strains.</title>
        <authorList>
            <person name="Klenk H.-P."/>
        </authorList>
    </citation>
    <scope>NUCLEOTIDE SEQUENCE [LARGE SCALE GENOMIC DNA]</scope>
    <source>
        <strain evidence="2 3">DSM 44936</strain>
    </source>
</reference>
<gene>
    <name evidence="2" type="ORF">BJ992_004396</name>
</gene>
<dbReference type="AlphaFoldDB" id="A0A7X0M7V9"/>
<evidence type="ECO:0000313" key="2">
    <source>
        <dbReference type="EMBL" id="MBB6474965.1"/>
    </source>
</evidence>
<dbReference type="Proteomes" id="UP000555564">
    <property type="component" value="Unassembled WGS sequence"/>
</dbReference>
<comment type="caution">
    <text evidence="2">The sequence shown here is derived from an EMBL/GenBank/DDBJ whole genome shotgun (WGS) entry which is preliminary data.</text>
</comment>
<name>A0A7X0M7V9_9ACTN</name>